<dbReference type="Proteomes" id="UP000308196">
    <property type="component" value="Chromosome"/>
</dbReference>
<name>A0A4U9V2D3_9SPHI</name>
<dbReference type="EMBL" id="LR590484">
    <property type="protein sequence ID" value="VTR36571.1"/>
    <property type="molecule type" value="Genomic_DNA"/>
</dbReference>
<sequence>MEDHFAIIFPIEPIAVLDTTVHPVNLSSTVLKSAGSSLRYLFPTTEVVREKLVLKKYHVELSFAAIAEISVLFFQEKLLPPL</sequence>
<dbReference type="KEGG" id="stha:NCTC11429_01718"/>
<organism evidence="1 2">
    <name type="scientific">Sphingobacterium thalpophilum</name>
    <dbReference type="NCBI Taxonomy" id="259"/>
    <lineage>
        <taxon>Bacteria</taxon>
        <taxon>Pseudomonadati</taxon>
        <taxon>Bacteroidota</taxon>
        <taxon>Sphingobacteriia</taxon>
        <taxon>Sphingobacteriales</taxon>
        <taxon>Sphingobacteriaceae</taxon>
        <taxon>Sphingobacterium</taxon>
    </lineage>
</organism>
<evidence type="ECO:0000313" key="1">
    <source>
        <dbReference type="EMBL" id="VTR36571.1"/>
    </source>
</evidence>
<proteinExistence type="predicted"/>
<evidence type="ECO:0000313" key="2">
    <source>
        <dbReference type="Proteomes" id="UP000308196"/>
    </source>
</evidence>
<reference evidence="1 2" key="1">
    <citation type="submission" date="2019-05" db="EMBL/GenBank/DDBJ databases">
        <authorList>
            <consortium name="Pathogen Informatics"/>
        </authorList>
    </citation>
    <scope>NUCLEOTIDE SEQUENCE [LARGE SCALE GENOMIC DNA]</scope>
    <source>
        <strain evidence="1 2">NCTC11429</strain>
    </source>
</reference>
<dbReference type="STRING" id="1123265.GCA_000686625_04369"/>
<protein>
    <submittedName>
        <fullName evidence="1">Uncharacterized protein</fullName>
    </submittedName>
</protein>
<accession>A0A4U9V2D3</accession>
<gene>
    <name evidence="1" type="ORF">NCTC11429_01718</name>
</gene>
<dbReference type="AlphaFoldDB" id="A0A4U9V2D3"/>